<dbReference type="Proteomes" id="UP000806378">
    <property type="component" value="Unassembled WGS sequence"/>
</dbReference>
<evidence type="ECO:0000256" key="1">
    <source>
        <dbReference type="SAM" id="Phobius"/>
    </source>
</evidence>
<organism evidence="2 3">
    <name type="scientific">Corymbia citriodora subsp. variegata</name>
    <dbReference type="NCBI Taxonomy" id="360336"/>
    <lineage>
        <taxon>Eukaryota</taxon>
        <taxon>Viridiplantae</taxon>
        <taxon>Streptophyta</taxon>
        <taxon>Embryophyta</taxon>
        <taxon>Tracheophyta</taxon>
        <taxon>Spermatophyta</taxon>
        <taxon>Magnoliopsida</taxon>
        <taxon>eudicotyledons</taxon>
        <taxon>Gunneridae</taxon>
        <taxon>Pentapetalae</taxon>
        <taxon>rosids</taxon>
        <taxon>malvids</taxon>
        <taxon>Myrtales</taxon>
        <taxon>Myrtaceae</taxon>
        <taxon>Myrtoideae</taxon>
        <taxon>Eucalypteae</taxon>
        <taxon>Corymbia</taxon>
    </lineage>
</organism>
<dbReference type="PANTHER" id="PTHR31170">
    <property type="entry name" value="BNAC04G53230D PROTEIN"/>
    <property type="match status" value="1"/>
</dbReference>
<name>A0A8T0CV81_CORYI</name>
<sequence>MGAIRYKELLGWYVITLKLRETVESRLPNKSTYAGEIVPHCEPKPPKSEWIISIEEKLAQGRHDDVPGSWAKLSIYQIPRHLKHGDEKAWVPQVVSLGPYHHGDEHLRHMEWHKWRCLHRILERSGQGIGLYLDSVKKVEQRARACYEGRISMSCDKFVEMMVLDGCFVIELFQGFVKGFEKLGYPYNDPVFSMRGSILQIQRDMIMLENQIPLFILDRLLGLQLGDPNQKERVATLAIRFFYPLRPKYYIFILAGRKILRFDPLYYHGKVHCLEVFRGSRLQLGPKRSKTTQRSQGWQQLTRCLTELREDGIKIMPSYLDILGDIQFEDGILLIPQFEIHEWTRSLFLNLIAFEQSHFDCRNHITSYVIFMHNLMNSPEDVRGLRDSNIIKYCRGSDAEVADLFKRLCEGVVLDKNNSYLNDLSFQVENYCFFNRVSLKTILARKWKTWKAILKILYFDSPYSIIISIIVAFVLLVLTFIQAFYAVYGYYRVGS</sequence>
<dbReference type="OrthoDB" id="1674863at2759"/>
<feature type="transmembrane region" description="Helical" evidence="1">
    <location>
        <begin position="465"/>
        <end position="491"/>
    </location>
</feature>
<keyword evidence="1" id="KW-0812">Transmembrane</keyword>
<reference evidence="2" key="1">
    <citation type="submission" date="2020-05" db="EMBL/GenBank/DDBJ databases">
        <title>WGS assembly of Corymbia citriodora subspecies variegata.</title>
        <authorList>
            <person name="Barry K."/>
            <person name="Hundley H."/>
            <person name="Shu S."/>
            <person name="Jenkins J."/>
            <person name="Grimwood J."/>
            <person name="Baten A."/>
        </authorList>
    </citation>
    <scope>NUCLEOTIDE SEQUENCE</scope>
    <source>
        <strain evidence="2">CV2-018</strain>
    </source>
</reference>
<accession>A0A8T0CV81</accession>
<dbReference type="PANTHER" id="PTHR31170:SF25">
    <property type="entry name" value="BNAA09G04570D PROTEIN"/>
    <property type="match status" value="1"/>
</dbReference>
<evidence type="ECO:0000313" key="3">
    <source>
        <dbReference type="Proteomes" id="UP000806378"/>
    </source>
</evidence>
<dbReference type="Pfam" id="PF03140">
    <property type="entry name" value="DUF247"/>
    <property type="match status" value="1"/>
</dbReference>
<dbReference type="AlphaFoldDB" id="A0A8T0CV81"/>
<keyword evidence="1" id="KW-0472">Membrane</keyword>
<evidence type="ECO:0000313" key="2">
    <source>
        <dbReference type="EMBL" id="KAF7850672.1"/>
    </source>
</evidence>
<gene>
    <name evidence="2" type="ORF">BT93_L5118</name>
</gene>
<dbReference type="EMBL" id="MU089590">
    <property type="protein sequence ID" value="KAF7850672.1"/>
    <property type="molecule type" value="Genomic_DNA"/>
</dbReference>
<proteinExistence type="predicted"/>
<keyword evidence="3" id="KW-1185">Reference proteome</keyword>
<keyword evidence="1" id="KW-1133">Transmembrane helix</keyword>
<comment type="caution">
    <text evidence="2">The sequence shown here is derived from an EMBL/GenBank/DDBJ whole genome shotgun (WGS) entry which is preliminary data.</text>
</comment>
<dbReference type="Gramene" id="rna-gnl|WGS:JABURB|Cocit.L5118.1">
    <property type="protein sequence ID" value="cds-KAF7850672.1"/>
    <property type="gene ID" value="gene-BT93_L5118"/>
</dbReference>
<protein>
    <submittedName>
        <fullName evidence="2">Uncharacterized protein</fullName>
    </submittedName>
</protein>
<dbReference type="InterPro" id="IPR004158">
    <property type="entry name" value="DUF247_pln"/>
</dbReference>